<dbReference type="AlphaFoldDB" id="A0A388JTX4"/>
<keyword evidence="3" id="KW-1185">Reference proteome</keyword>
<dbReference type="Proteomes" id="UP000265515">
    <property type="component" value="Unassembled WGS sequence"/>
</dbReference>
<sequence length="203" mass="22722">MVDALRSQLGARFEADGGAASSNPPFREVMRNMMQIIWELEEDGLMNGQQEETLKRCCYDIFEEGQDVYAALEEEWYLHFETEDEDNTDASIISCDEIGESQARGDDVLAIDKHANDNNKFVQVRGTNMGIVSLGARDNNDNNNNNNNNNNISSNNTYSNHDAEIVDAGNTMIVVHDTGTTQYLGRDSSDWGWWGEGGTRVLQ</sequence>
<feature type="compositionally biased region" description="Low complexity" evidence="1">
    <location>
        <begin position="141"/>
        <end position="156"/>
    </location>
</feature>
<dbReference type="EMBL" id="BFEA01000018">
    <property type="protein sequence ID" value="GBG61203.1"/>
    <property type="molecule type" value="Genomic_DNA"/>
</dbReference>
<proteinExistence type="predicted"/>
<comment type="caution">
    <text evidence="2">The sequence shown here is derived from an EMBL/GenBank/DDBJ whole genome shotgun (WGS) entry which is preliminary data.</text>
</comment>
<name>A0A388JTX4_CHABU</name>
<dbReference type="Gramene" id="GBG61203">
    <property type="protein sequence ID" value="GBG61203"/>
    <property type="gene ID" value="CBR_g19736"/>
</dbReference>
<organism evidence="2 3">
    <name type="scientific">Chara braunii</name>
    <name type="common">Braun's stonewort</name>
    <dbReference type="NCBI Taxonomy" id="69332"/>
    <lineage>
        <taxon>Eukaryota</taxon>
        <taxon>Viridiplantae</taxon>
        <taxon>Streptophyta</taxon>
        <taxon>Charophyceae</taxon>
        <taxon>Charales</taxon>
        <taxon>Characeae</taxon>
        <taxon>Chara</taxon>
    </lineage>
</organism>
<accession>A0A388JTX4</accession>
<protein>
    <submittedName>
        <fullName evidence="2">Uncharacterized protein</fullName>
    </submittedName>
</protein>
<evidence type="ECO:0000313" key="3">
    <source>
        <dbReference type="Proteomes" id="UP000265515"/>
    </source>
</evidence>
<evidence type="ECO:0000256" key="1">
    <source>
        <dbReference type="SAM" id="MobiDB-lite"/>
    </source>
</evidence>
<reference evidence="2 3" key="1">
    <citation type="journal article" date="2018" name="Cell">
        <title>The Chara Genome: Secondary Complexity and Implications for Plant Terrestrialization.</title>
        <authorList>
            <person name="Nishiyama T."/>
            <person name="Sakayama H."/>
            <person name="Vries J.D."/>
            <person name="Buschmann H."/>
            <person name="Saint-Marcoux D."/>
            <person name="Ullrich K.K."/>
            <person name="Haas F.B."/>
            <person name="Vanderstraeten L."/>
            <person name="Becker D."/>
            <person name="Lang D."/>
            <person name="Vosolsobe S."/>
            <person name="Rombauts S."/>
            <person name="Wilhelmsson P.K.I."/>
            <person name="Janitza P."/>
            <person name="Kern R."/>
            <person name="Heyl A."/>
            <person name="Rumpler F."/>
            <person name="Villalobos L.I.A.C."/>
            <person name="Clay J.M."/>
            <person name="Skokan R."/>
            <person name="Toyoda A."/>
            <person name="Suzuki Y."/>
            <person name="Kagoshima H."/>
            <person name="Schijlen E."/>
            <person name="Tajeshwar N."/>
            <person name="Catarino B."/>
            <person name="Hetherington A.J."/>
            <person name="Saltykova A."/>
            <person name="Bonnot C."/>
            <person name="Breuninger H."/>
            <person name="Symeonidi A."/>
            <person name="Radhakrishnan G.V."/>
            <person name="Van Nieuwerburgh F."/>
            <person name="Deforce D."/>
            <person name="Chang C."/>
            <person name="Karol K.G."/>
            <person name="Hedrich R."/>
            <person name="Ulvskov P."/>
            <person name="Glockner G."/>
            <person name="Delwiche C.F."/>
            <person name="Petrasek J."/>
            <person name="Van de Peer Y."/>
            <person name="Friml J."/>
            <person name="Beilby M."/>
            <person name="Dolan L."/>
            <person name="Kohara Y."/>
            <person name="Sugano S."/>
            <person name="Fujiyama A."/>
            <person name="Delaux P.-M."/>
            <person name="Quint M."/>
            <person name="TheiBen G."/>
            <person name="Hagemann M."/>
            <person name="Harholt J."/>
            <person name="Dunand C."/>
            <person name="Zachgo S."/>
            <person name="Langdale J."/>
            <person name="Maumus F."/>
            <person name="Straeten D.V.D."/>
            <person name="Gould S.B."/>
            <person name="Rensing S.A."/>
        </authorList>
    </citation>
    <scope>NUCLEOTIDE SEQUENCE [LARGE SCALE GENOMIC DNA]</scope>
    <source>
        <strain evidence="2 3">S276</strain>
    </source>
</reference>
<evidence type="ECO:0000313" key="2">
    <source>
        <dbReference type="EMBL" id="GBG61203.1"/>
    </source>
</evidence>
<gene>
    <name evidence="2" type="ORF">CBR_g19736</name>
</gene>
<feature type="region of interest" description="Disordered" evidence="1">
    <location>
        <begin position="136"/>
        <end position="159"/>
    </location>
</feature>